<organism evidence="4 5">
    <name type="scientific">Saponaria officinalis</name>
    <name type="common">Common soapwort</name>
    <name type="synonym">Lychnis saponaria</name>
    <dbReference type="NCBI Taxonomy" id="3572"/>
    <lineage>
        <taxon>Eukaryota</taxon>
        <taxon>Viridiplantae</taxon>
        <taxon>Streptophyta</taxon>
        <taxon>Embryophyta</taxon>
        <taxon>Tracheophyta</taxon>
        <taxon>Spermatophyta</taxon>
        <taxon>Magnoliopsida</taxon>
        <taxon>eudicotyledons</taxon>
        <taxon>Gunneridae</taxon>
        <taxon>Pentapetalae</taxon>
        <taxon>Caryophyllales</taxon>
        <taxon>Caryophyllaceae</taxon>
        <taxon>Caryophylleae</taxon>
        <taxon>Saponaria</taxon>
    </lineage>
</organism>
<name>A0AAW1LFF1_SAPOF</name>
<feature type="compositionally biased region" description="Polar residues" evidence="2">
    <location>
        <begin position="209"/>
        <end position="220"/>
    </location>
</feature>
<evidence type="ECO:0000256" key="1">
    <source>
        <dbReference type="PROSITE-ProRule" id="PRU00047"/>
    </source>
</evidence>
<dbReference type="SUPFAM" id="SSF57756">
    <property type="entry name" value="Retrovirus zinc finger-like domains"/>
    <property type="match status" value="1"/>
</dbReference>
<dbReference type="InterPro" id="IPR054722">
    <property type="entry name" value="PolX-like_BBD"/>
</dbReference>
<reference evidence="4" key="1">
    <citation type="submission" date="2024-03" db="EMBL/GenBank/DDBJ databases">
        <title>WGS assembly of Saponaria officinalis var. Norfolk2.</title>
        <authorList>
            <person name="Jenkins J."/>
            <person name="Shu S."/>
            <person name="Grimwood J."/>
            <person name="Barry K."/>
            <person name="Goodstein D."/>
            <person name="Schmutz J."/>
            <person name="Leebens-Mack J."/>
            <person name="Osbourn A."/>
        </authorList>
    </citation>
    <scope>NUCLEOTIDE SEQUENCE [LARGE SCALE GENOMIC DNA]</scope>
    <source>
        <strain evidence="4">JIC</strain>
    </source>
</reference>
<dbReference type="Pfam" id="PF00098">
    <property type="entry name" value="zf-CCHC"/>
    <property type="match status" value="1"/>
</dbReference>
<sequence>MATGVPINAVPISSAILPNLFVPDMSKVDPFNGKNYKMWSDKMEFFLGQIGVDYALTETAAPENSLRNFEKDNKTCRGMLLHYMTSSLYQIYSNRWLAFRMTDHKPVLDQVHEYENLCAEIIAEGMEICETFQANCLLDKLLPSWQNYVHNMKHKQKDLTLLELVSHIKIEEQNRMQTKGKIEHSSSNANLVETKKQFNHKGGKRFTKEPNQIHGTRQNNQFKGKREFKGECYTCGKYGHSSRDCPDGFSPNAKRSGKYYRMILDTGATRHICSSREMFKDYEAASEGECVFMGNSSTVKVLGKGKVLLKLTSGKSLELNNVLHVPDIRRNLISGALLNKAGIKNF</sequence>
<evidence type="ECO:0000313" key="5">
    <source>
        <dbReference type="Proteomes" id="UP001443914"/>
    </source>
</evidence>
<dbReference type="InterPro" id="IPR036875">
    <property type="entry name" value="Znf_CCHC_sf"/>
</dbReference>
<dbReference type="Gene3D" id="4.10.60.10">
    <property type="entry name" value="Zinc finger, CCHC-type"/>
    <property type="match status" value="1"/>
</dbReference>
<dbReference type="PROSITE" id="PS50158">
    <property type="entry name" value="ZF_CCHC"/>
    <property type="match status" value="1"/>
</dbReference>
<evidence type="ECO:0000313" key="4">
    <source>
        <dbReference type="EMBL" id="KAK9733464.1"/>
    </source>
</evidence>
<dbReference type="AlphaFoldDB" id="A0AAW1LFF1"/>
<dbReference type="Proteomes" id="UP001443914">
    <property type="component" value="Unassembled WGS sequence"/>
</dbReference>
<dbReference type="PANTHER" id="PTHR47592:SF30">
    <property type="entry name" value="CCHC-TYPE DOMAIN-CONTAINING PROTEIN"/>
    <property type="match status" value="1"/>
</dbReference>
<evidence type="ECO:0000256" key="2">
    <source>
        <dbReference type="SAM" id="MobiDB-lite"/>
    </source>
</evidence>
<dbReference type="SMART" id="SM00343">
    <property type="entry name" value="ZnF_C2HC"/>
    <property type="match status" value="1"/>
</dbReference>
<dbReference type="GO" id="GO:0008270">
    <property type="term" value="F:zinc ion binding"/>
    <property type="evidence" value="ECO:0007669"/>
    <property type="project" value="UniProtKB-KW"/>
</dbReference>
<dbReference type="Pfam" id="PF14223">
    <property type="entry name" value="Retrotran_gag_2"/>
    <property type="match status" value="1"/>
</dbReference>
<accession>A0AAW1LFF1</accession>
<feature type="domain" description="CCHC-type" evidence="3">
    <location>
        <begin position="232"/>
        <end position="247"/>
    </location>
</feature>
<feature type="region of interest" description="Disordered" evidence="2">
    <location>
        <begin position="198"/>
        <end position="220"/>
    </location>
</feature>
<dbReference type="InterPro" id="IPR001878">
    <property type="entry name" value="Znf_CCHC"/>
</dbReference>
<protein>
    <recommendedName>
        <fullName evidence="3">CCHC-type domain-containing protein</fullName>
    </recommendedName>
</protein>
<keyword evidence="1" id="KW-0479">Metal-binding</keyword>
<comment type="caution">
    <text evidence="4">The sequence shown here is derived from an EMBL/GenBank/DDBJ whole genome shotgun (WGS) entry which is preliminary data.</text>
</comment>
<evidence type="ECO:0000259" key="3">
    <source>
        <dbReference type="PROSITE" id="PS50158"/>
    </source>
</evidence>
<dbReference type="GO" id="GO:0003676">
    <property type="term" value="F:nucleic acid binding"/>
    <property type="evidence" value="ECO:0007669"/>
    <property type="project" value="InterPro"/>
</dbReference>
<proteinExistence type="predicted"/>
<keyword evidence="5" id="KW-1185">Reference proteome</keyword>
<dbReference type="PANTHER" id="PTHR47592">
    <property type="entry name" value="PBF68 PROTEIN"/>
    <property type="match status" value="1"/>
</dbReference>
<dbReference type="EMBL" id="JBDFQZ010000004">
    <property type="protein sequence ID" value="KAK9733464.1"/>
    <property type="molecule type" value="Genomic_DNA"/>
</dbReference>
<dbReference type="Pfam" id="PF22936">
    <property type="entry name" value="Pol_BBD"/>
    <property type="match status" value="1"/>
</dbReference>
<gene>
    <name evidence="4" type="ORF">RND81_04G069200</name>
</gene>
<keyword evidence="1" id="KW-0862">Zinc</keyword>
<keyword evidence="1" id="KW-0863">Zinc-finger</keyword>